<dbReference type="EMBL" id="JAPTYD010000052">
    <property type="protein sequence ID" value="MCZ0963828.1"/>
    <property type="molecule type" value="Genomic_DNA"/>
</dbReference>
<evidence type="ECO:0000313" key="2">
    <source>
        <dbReference type="EMBL" id="MCZ0963828.1"/>
    </source>
</evidence>
<proteinExistence type="predicted"/>
<keyword evidence="1" id="KW-1133">Transmembrane helix</keyword>
<dbReference type="PANTHER" id="PTHR42910:SF1">
    <property type="entry name" value="MAJOR FACILITATOR SUPERFAMILY (MFS) PROFILE DOMAIN-CONTAINING PROTEIN"/>
    <property type="match status" value="1"/>
</dbReference>
<feature type="non-terminal residue" evidence="2">
    <location>
        <position position="64"/>
    </location>
</feature>
<sequence>MKHNLPMAIAAGTAVANIYYNQPLLALMDGDFSGQASAYVPVLTQLGYAAGLFLLIPLGDVTQR</sequence>
<keyword evidence="1" id="KW-0812">Transmembrane</keyword>
<evidence type="ECO:0000313" key="3">
    <source>
        <dbReference type="Proteomes" id="UP001149822"/>
    </source>
</evidence>
<organism evidence="2 3">
    <name type="scientific">Paracoccus benzoatiresistens</name>
    <dbReference type="NCBI Taxonomy" id="2997341"/>
    <lineage>
        <taxon>Bacteria</taxon>
        <taxon>Pseudomonadati</taxon>
        <taxon>Pseudomonadota</taxon>
        <taxon>Alphaproteobacteria</taxon>
        <taxon>Rhodobacterales</taxon>
        <taxon>Paracoccaceae</taxon>
        <taxon>Paracoccus</taxon>
    </lineage>
</organism>
<accession>A0ABT4J9L6</accession>
<gene>
    <name evidence="2" type="ORF">OU682_19715</name>
</gene>
<name>A0ABT4J9L6_9RHOB</name>
<dbReference type="PANTHER" id="PTHR42910">
    <property type="entry name" value="TRANSPORTER SCO4007-RELATED"/>
    <property type="match status" value="1"/>
</dbReference>
<keyword evidence="3" id="KW-1185">Reference proteome</keyword>
<dbReference type="Proteomes" id="UP001149822">
    <property type="component" value="Unassembled WGS sequence"/>
</dbReference>
<comment type="caution">
    <text evidence="2">The sequence shown here is derived from an EMBL/GenBank/DDBJ whole genome shotgun (WGS) entry which is preliminary data.</text>
</comment>
<feature type="transmembrane region" description="Helical" evidence="1">
    <location>
        <begin position="38"/>
        <end position="58"/>
    </location>
</feature>
<protein>
    <submittedName>
        <fullName evidence="2">MFS transporter</fullName>
    </submittedName>
</protein>
<reference evidence="2" key="1">
    <citation type="submission" date="2022-12" db="EMBL/GenBank/DDBJ databases">
        <title>Paracoccus sp. EF6 isolated from a lake water.</title>
        <authorList>
            <person name="Liu H."/>
        </authorList>
    </citation>
    <scope>NUCLEOTIDE SEQUENCE</scope>
    <source>
        <strain evidence="2">EF6</strain>
    </source>
</reference>
<evidence type="ECO:0000256" key="1">
    <source>
        <dbReference type="SAM" id="Phobius"/>
    </source>
</evidence>
<keyword evidence="1" id="KW-0472">Membrane</keyword>